<proteinExistence type="predicted"/>
<reference evidence="1 2" key="1">
    <citation type="journal article" date="2020" name="Cell Host Microbe">
        <title>Functional and Genomic Variation between Human-Derived Isolates of Lachnospiraceae Reveals Inter- and Intra-Species Diversity.</title>
        <authorList>
            <person name="Sorbara M.T."/>
            <person name="Littmann E.R."/>
            <person name="Fontana E."/>
            <person name="Moody T.U."/>
            <person name="Kohout C.E."/>
            <person name="Gjonbalaj M."/>
            <person name="Eaton V."/>
            <person name="Seok R."/>
            <person name="Leiner I.M."/>
            <person name="Pamer E.G."/>
        </authorList>
    </citation>
    <scope>NUCLEOTIDE SEQUENCE [LARGE SCALE GENOMIC DNA]</scope>
    <source>
        <strain evidence="1 2">MSK.20.11</strain>
    </source>
</reference>
<sequence length="48" mass="4976">MSMPAAVTEYSENTELCFAPLPGVKVNDGASVVIMDMAVSSAVADRTV</sequence>
<dbReference type="EMBL" id="JAAIPF010000043">
    <property type="protein sequence ID" value="NSF75040.1"/>
    <property type="molecule type" value="Genomic_DNA"/>
</dbReference>
<accession>A0ABX2GTR2</accession>
<keyword evidence="2" id="KW-1185">Reference proteome</keyword>
<gene>
    <name evidence="1" type="ORF">G4952_14830</name>
</gene>
<evidence type="ECO:0000313" key="1">
    <source>
        <dbReference type="EMBL" id="NSF75040.1"/>
    </source>
</evidence>
<name>A0ABX2GTR2_9FIRM</name>
<evidence type="ECO:0000313" key="2">
    <source>
        <dbReference type="Proteomes" id="UP000822152"/>
    </source>
</evidence>
<dbReference type="RefSeq" id="WP_173744277.1">
    <property type="nucleotide sequence ID" value="NZ_JAAIPF010000043.1"/>
</dbReference>
<organism evidence="1 2">
    <name type="scientific">Blautia wexlerae</name>
    <dbReference type="NCBI Taxonomy" id="418240"/>
    <lineage>
        <taxon>Bacteria</taxon>
        <taxon>Bacillati</taxon>
        <taxon>Bacillota</taxon>
        <taxon>Clostridia</taxon>
        <taxon>Lachnospirales</taxon>
        <taxon>Lachnospiraceae</taxon>
        <taxon>Blautia</taxon>
    </lineage>
</organism>
<dbReference type="Proteomes" id="UP000822152">
    <property type="component" value="Unassembled WGS sequence"/>
</dbReference>
<comment type="caution">
    <text evidence="1">The sequence shown here is derived from an EMBL/GenBank/DDBJ whole genome shotgun (WGS) entry which is preliminary data.</text>
</comment>
<protein>
    <submittedName>
        <fullName evidence="1">Uncharacterized protein</fullName>
    </submittedName>
</protein>